<proteinExistence type="inferred from homology"/>
<evidence type="ECO:0000256" key="9">
    <source>
        <dbReference type="ARBA" id="ARBA00030204"/>
    </source>
</evidence>
<dbReference type="GeneID" id="100378427"/>
<evidence type="ECO:0000256" key="12">
    <source>
        <dbReference type="RuleBase" id="RU003560"/>
    </source>
</evidence>
<evidence type="ECO:0000256" key="7">
    <source>
        <dbReference type="ARBA" id="ARBA00022898"/>
    </source>
</evidence>
<keyword evidence="6" id="KW-0808">Transferase</keyword>
<dbReference type="SUPFAM" id="SSF53383">
    <property type="entry name" value="PLP-dependent transferases"/>
    <property type="match status" value="1"/>
</dbReference>
<dbReference type="PANTHER" id="PTHR43206">
    <property type="entry name" value="AMINOTRANSFERASE"/>
    <property type="match status" value="1"/>
</dbReference>
<evidence type="ECO:0000256" key="11">
    <source>
        <dbReference type="ARBA" id="ARBA00031787"/>
    </source>
</evidence>
<dbReference type="Gene3D" id="3.40.640.10">
    <property type="entry name" value="Type I PLP-dependent aspartate aminotransferase-like (Major domain)"/>
    <property type="match status" value="1"/>
</dbReference>
<dbReference type="PIRSF" id="PIRSF000521">
    <property type="entry name" value="Transaminase_4ab_Lys_Orn"/>
    <property type="match status" value="1"/>
</dbReference>
<evidence type="ECO:0000256" key="2">
    <source>
        <dbReference type="ARBA" id="ARBA00008954"/>
    </source>
</evidence>
<evidence type="ECO:0000256" key="1">
    <source>
        <dbReference type="ARBA" id="ARBA00001933"/>
    </source>
</evidence>
<evidence type="ECO:0000256" key="3">
    <source>
        <dbReference type="ARBA" id="ARBA00012876"/>
    </source>
</evidence>
<evidence type="ECO:0000313" key="14">
    <source>
        <dbReference type="RefSeq" id="XP_006819195.1"/>
    </source>
</evidence>
<evidence type="ECO:0000256" key="5">
    <source>
        <dbReference type="ARBA" id="ARBA00022576"/>
    </source>
</evidence>
<dbReference type="RefSeq" id="XP_006819195.1">
    <property type="nucleotide sequence ID" value="XM_006819132.1"/>
</dbReference>
<dbReference type="InterPro" id="IPR015422">
    <property type="entry name" value="PyrdxlP-dep_Trfase_small"/>
</dbReference>
<keyword evidence="13" id="KW-1185">Reference proteome</keyword>
<organism evidence="13 14">
    <name type="scientific">Saccoglossus kowalevskii</name>
    <name type="common">Acorn worm</name>
    <dbReference type="NCBI Taxonomy" id="10224"/>
    <lineage>
        <taxon>Eukaryota</taxon>
        <taxon>Metazoa</taxon>
        <taxon>Hemichordata</taxon>
        <taxon>Enteropneusta</taxon>
        <taxon>Harrimaniidae</taxon>
        <taxon>Saccoglossus</taxon>
    </lineage>
</organism>
<dbReference type="InterPro" id="IPR049704">
    <property type="entry name" value="Aminotrans_3_PPA_site"/>
</dbReference>
<dbReference type="InterPro" id="IPR004631">
    <property type="entry name" value="4NH2But_aminotransferase_euk"/>
</dbReference>
<keyword evidence="5" id="KW-0032">Aminotransferase</keyword>
<dbReference type="NCBIfam" id="TIGR00699">
    <property type="entry name" value="GABAtrns_euk"/>
    <property type="match status" value="1"/>
</dbReference>
<dbReference type="EC" id="2.6.1.22" evidence="3"/>
<dbReference type="Gene3D" id="3.90.1150.10">
    <property type="entry name" value="Aspartate Aminotransferase, domain 1"/>
    <property type="match status" value="1"/>
</dbReference>
<dbReference type="EC" id="2.6.1.19" evidence="4"/>
<evidence type="ECO:0000256" key="6">
    <source>
        <dbReference type="ARBA" id="ARBA00022679"/>
    </source>
</evidence>
<comment type="similarity">
    <text evidence="2 12">Belongs to the class-III pyridoxal-phosphate-dependent aminotransferase family.</text>
</comment>
<sequence>MKTTVPGPRSKELLGKFENITKNVEHVLFFGNYKKSKGNYLVDADGNRMLDVFTQVASVPIGYNHPALVEAIQDPGNLSVFVNRPALGVHPNEDFPERLQNALISVAPPGLERVQTMACGACSVENAMKHAFIWKRKQDRNGLQPTAEDLDSCLRNESPGSPPYTILSFVGAFHGRSCGALSCSHSKAVHKVDIAAFDWPIAPFPQLKYPLERYEQENRANELRCLDEVVKLITDYNSRGRKVAGLIIEPIQAEGGDNHATKFFFQKLREICDQFKVAFIVDEVQTGCAASGKFWAHELWELPSPPDIVCFSKKMLTGGYYFKDEFIVQGAHRIFNTWMGDPSKIILLEKVVEVIQNNDLVQNVKETGDYLLHKLEGLQDKCPSMFSNARGAGTFCAIDVRDGATLLEIVEKMRNKGVNVGCCGVRTIRFRPTLVFQKHHADIMFETFDEVLEEMKM</sequence>
<dbReference type="Proteomes" id="UP000694865">
    <property type="component" value="Unplaced"/>
</dbReference>
<protein>
    <recommendedName>
        <fullName evidence="10">(S)-3-amino-2-methylpropionate transaminase</fullName>
        <ecNumber evidence="4">2.6.1.19</ecNumber>
        <ecNumber evidence="3">2.6.1.22</ecNumber>
    </recommendedName>
    <alternativeName>
        <fullName evidence="11">GABA aminotransferase</fullName>
    </alternativeName>
    <alternativeName>
        <fullName evidence="9">Gamma-amino-N-butyrate transaminase</fullName>
    </alternativeName>
    <alternativeName>
        <fullName evidence="8">L-AIBAT</fullName>
    </alternativeName>
</protein>
<dbReference type="CDD" id="cd00610">
    <property type="entry name" value="OAT_like"/>
    <property type="match status" value="1"/>
</dbReference>
<dbReference type="InterPro" id="IPR015421">
    <property type="entry name" value="PyrdxlP-dep_Trfase_major"/>
</dbReference>
<evidence type="ECO:0000256" key="8">
    <source>
        <dbReference type="ARBA" id="ARBA00029760"/>
    </source>
</evidence>
<evidence type="ECO:0000256" key="10">
    <source>
        <dbReference type="ARBA" id="ARBA00030857"/>
    </source>
</evidence>
<accession>A0ABM0MGQ4</accession>
<evidence type="ECO:0000256" key="4">
    <source>
        <dbReference type="ARBA" id="ARBA00012912"/>
    </source>
</evidence>
<name>A0ABM0MGQ4_SACKO</name>
<dbReference type="InterPro" id="IPR015424">
    <property type="entry name" value="PyrdxlP-dep_Trfase"/>
</dbReference>
<comment type="cofactor">
    <cofactor evidence="1">
        <name>pyridoxal 5'-phosphate</name>
        <dbReference type="ChEBI" id="CHEBI:597326"/>
    </cofactor>
</comment>
<keyword evidence="7 12" id="KW-0663">Pyridoxal phosphate</keyword>
<dbReference type="InterPro" id="IPR005814">
    <property type="entry name" value="Aminotrans_3"/>
</dbReference>
<reference evidence="14" key="1">
    <citation type="submission" date="2025-08" db="UniProtKB">
        <authorList>
            <consortium name="RefSeq"/>
        </authorList>
    </citation>
    <scope>IDENTIFICATION</scope>
    <source>
        <tissue evidence="14">Testes</tissue>
    </source>
</reference>
<gene>
    <name evidence="14" type="primary">LOC100378427</name>
</gene>
<evidence type="ECO:0000313" key="13">
    <source>
        <dbReference type="Proteomes" id="UP000694865"/>
    </source>
</evidence>
<dbReference type="PROSITE" id="PS00600">
    <property type="entry name" value="AA_TRANSFER_CLASS_3"/>
    <property type="match status" value="1"/>
</dbReference>
<dbReference type="Pfam" id="PF00202">
    <property type="entry name" value="Aminotran_3"/>
    <property type="match status" value="1"/>
</dbReference>
<dbReference type="PANTHER" id="PTHR43206:SF1">
    <property type="entry name" value="4-AMINOBUTYRATE AMINOTRANSFERASE, MITOCHONDRIAL"/>
    <property type="match status" value="1"/>
</dbReference>